<dbReference type="Proteomes" id="UP001608902">
    <property type="component" value="Unassembled WGS sequence"/>
</dbReference>
<dbReference type="Gene3D" id="3.40.390.10">
    <property type="entry name" value="Collagenase (Catalytic Domain)"/>
    <property type="match status" value="1"/>
</dbReference>
<dbReference type="SUPFAM" id="SSF55486">
    <property type="entry name" value="Metalloproteases ('zincins'), catalytic domain"/>
    <property type="match status" value="1"/>
</dbReference>
<dbReference type="EMBL" id="JBGFUD010000622">
    <property type="protein sequence ID" value="MFH4974920.1"/>
    <property type="molecule type" value="Genomic_DNA"/>
</dbReference>
<dbReference type="InterPro" id="IPR018497">
    <property type="entry name" value="Peptidase_M13_C"/>
</dbReference>
<feature type="non-terminal residue" evidence="2">
    <location>
        <position position="1"/>
    </location>
</feature>
<dbReference type="InterPro" id="IPR024079">
    <property type="entry name" value="MetalloPept_cat_dom_sf"/>
</dbReference>
<organism evidence="2 3">
    <name type="scientific">Gnathostoma spinigerum</name>
    <dbReference type="NCBI Taxonomy" id="75299"/>
    <lineage>
        <taxon>Eukaryota</taxon>
        <taxon>Metazoa</taxon>
        <taxon>Ecdysozoa</taxon>
        <taxon>Nematoda</taxon>
        <taxon>Chromadorea</taxon>
        <taxon>Rhabditida</taxon>
        <taxon>Spirurina</taxon>
        <taxon>Gnathostomatomorpha</taxon>
        <taxon>Gnathostomatoidea</taxon>
        <taxon>Gnathostomatidae</taxon>
        <taxon>Gnathostoma</taxon>
    </lineage>
</organism>
<accession>A0ABD6E5L9</accession>
<dbReference type="AlphaFoldDB" id="A0ABD6E5L9"/>
<reference evidence="2 3" key="1">
    <citation type="submission" date="2024-08" db="EMBL/GenBank/DDBJ databases">
        <title>Gnathostoma spinigerum genome.</title>
        <authorList>
            <person name="Gonzalez-Bertolin B."/>
            <person name="Monzon S."/>
            <person name="Zaballos A."/>
            <person name="Jimenez P."/>
            <person name="Dekumyoy P."/>
            <person name="Varona S."/>
            <person name="Cuesta I."/>
            <person name="Sumanam S."/>
            <person name="Adisakwattana P."/>
            <person name="Gasser R.B."/>
            <person name="Hernandez-Gonzalez A."/>
            <person name="Young N.D."/>
            <person name="Perteguer M.J."/>
        </authorList>
    </citation>
    <scope>NUCLEOTIDE SEQUENCE [LARGE SCALE GENOMIC DNA]</scope>
    <source>
        <strain evidence="2">AL3</strain>
        <tissue evidence="2">Liver</tissue>
    </source>
</reference>
<comment type="caution">
    <text evidence="2">The sequence shown here is derived from an EMBL/GenBank/DDBJ whole genome shotgun (WGS) entry which is preliminary data.</text>
</comment>
<keyword evidence="3" id="KW-1185">Reference proteome</keyword>
<feature type="domain" description="Peptidase M13 C-terminal" evidence="1">
    <location>
        <begin position="6"/>
        <end position="84"/>
    </location>
</feature>
<proteinExistence type="predicted"/>
<dbReference type="Pfam" id="PF01431">
    <property type="entry name" value="Peptidase_M13"/>
    <property type="match status" value="1"/>
</dbReference>
<sequence>LNGPEPQLPGQLMSQFSHDQLFFLNFAQVWCQKPYTQEKLYRQLLVDPHSPSKYRVFGTIQNFPEFRAAFNCPTGCEYGPEPEKFCPVWVPKT</sequence>
<dbReference type="PANTHER" id="PTHR11733:SF240">
    <property type="entry name" value="GH14155P-RELATED"/>
    <property type="match status" value="1"/>
</dbReference>
<evidence type="ECO:0000313" key="2">
    <source>
        <dbReference type="EMBL" id="MFH4974920.1"/>
    </source>
</evidence>
<dbReference type="InterPro" id="IPR000718">
    <property type="entry name" value="Peptidase_M13"/>
</dbReference>
<gene>
    <name evidence="2" type="ORF">AB6A40_001629</name>
</gene>
<evidence type="ECO:0000313" key="3">
    <source>
        <dbReference type="Proteomes" id="UP001608902"/>
    </source>
</evidence>
<dbReference type="PANTHER" id="PTHR11733">
    <property type="entry name" value="ZINC METALLOPROTEASE FAMILY M13 NEPRILYSIN-RELATED"/>
    <property type="match status" value="1"/>
</dbReference>
<name>A0ABD6E5L9_9BILA</name>
<protein>
    <recommendedName>
        <fullName evidence="1">Peptidase M13 C-terminal domain-containing protein</fullName>
    </recommendedName>
</protein>
<dbReference type="PROSITE" id="PS51885">
    <property type="entry name" value="NEPRILYSIN"/>
    <property type="match status" value="1"/>
</dbReference>
<evidence type="ECO:0000259" key="1">
    <source>
        <dbReference type="Pfam" id="PF01431"/>
    </source>
</evidence>